<gene>
    <name evidence="6" type="ORF">CLV46_0365</name>
</gene>
<dbReference type="SUPFAM" id="SSF53850">
    <property type="entry name" value="Periplasmic binding protein-like II"/>
    <property type="match status" value="1"/>
</dbReference>
<comment type="similarity">
    <text evidence="2">Belongs to the bacterial solute-binding protein 1 family.</text>
</comment>
<evidence type="ECO:0000256" key="3">
    <source>
        <dbReference type="ARBA" id="ARBA00022448"/>
    </source>
</evidence>
<dbReference type="AlphaFoldDB" id="A0A2M9CFX1"/>
<dbReference type="InterPro" id="IPR050490">
    <property type="entry name" value="Bact_solute-bd_prot1"/>
</dbReference>
<dbReference type="Proteomes" id="UP000228758">
    <property type="component" value="Unassembled WGS sequence"/>
</dbReference>
<dbReference type="PROSITE" id="PS51257">
    <property type="entry name" value="PROKAR_LIPOPROTEIN"/>
    <property type="match status" value="1"/>
</dbReference>
<sequence>MTRIRRVAAIAAAGALIAGASACSTGGGAESGVTLQYWMWDDTQVPAYQQCADQFHEENPEITIEISQAAWSQYWTNLTTQIAAGSAPDVWVDQASYYPQFVENNQIVDIQPFVEEDDIDLDQYVEGMADLWKVDDARYGLPKDWDTMGLVYNKAALQAAGVDEASLSELTWNPQDGGTFGELIAKLTVDTQGRNGLDPAFDKNNVAVYGFLPEWADGSQGQNGWGNLAHSNGWTYADKNPFPTEFNYDDPKLVETIDWLAGLSGQGYAPPLDAQSTLARSEVLTSGGGALTTLGSFNLAVYKDMTDEYGFAPLPIGPEGRKSAINGLSDAIYAGTKHKEEAWEWVKYLASADCQNIVAESGVVFPAIKEASEKAAQVREEQGLNTQPFLEQQKAEDGTFIIPISQNGTEINQIVQDAIQSVALGTQDAESALSAANEQVNALLE</sequence>
<evidence type="ECO:0000256" key="5">
    <source>
        <dbReference type="SAM" id="SignalP"/>
    </source>
</evidence>
<evidence type="ECO:0000313" key="6">
    <source>
        <dbReference type="EMBL" id="PJJ70836.1"/>
    </source>
</evidence>
<keyword evidence="6" id="KW-0762">Sugar transport</keyword>
<name>A0A2M9CFX1_9MICO</name>
<dbReference type="PANTHER" id="PTHR43649">
    <property type="entry name" value="ARABINOSE-BINDING PROTEIN-RELATED"/>
    <property type="match status" value="1"/>
</dbReference>
<proteinExistence type="inferred from homology"/>
<dbReference type="Pfam" id="PF13416">
    <property type="entry name" value="SBP_bac_8"/>
    <property type="match status" value="1"/>
</dbReference>
<feature type="chain" id="PRO_5038902692" evidence="5">
    <location>
        <begin position="23"/>
        <end position="445"/>
    </location>
</feature>
<keyword evidence="4 5" id="KW-0732">Signal</keyword>
<reference evidence="6 7" key="1">
    <citation type="submission" date="2017-11" db="EMBL/GenBank/DDBJ databases">
        <title>Genomic Encyclopedia of Archaeal and Bacterial Type Strains, Phase II (KMG-II): From Individual Species to Whole Genera.</title>
        <authorList>
            <person name="Goeker M."/>
        </authorList>
    </citation>
    <scope>NUCLEOTIDE SEQUENCE [LARGE SCALE GENOMIC DNA]</scope>
    <source>
        <strain evidence="6 7">DSM 27393</strain>
    </source>
</reference>
<dbReference type="CDD" id="cd13585">
    <property type="entry name" value="PBP2_TMBP_like"/>
    <property type="match status" value="1"/>
</dbReference>
<organism evidence="6 7">
    <name type="scientific">Diaminobutyricimonas aerilata</name>
    <dbReference type="NCBI Taxonomy" id="1162967"/>
    <lineage>
        <taxon>Bacteria</taxon>
        <taxon>Bacillati</taxon>
        <taxon>Actinomycetota</taxon>
        <taxon>Actinomycetes</taxon>
        <taxon>Micrococcales</taxon>
        <taxon>Microbacteriaceae</taxon>
        <taxon>Diaminobutyricimonas</taxon>
    </lineage>
</organism>
<dbReference type="InterPro" id="IPR006059">
    <property type="entry name" value="SBP"/>
</dbReference>
<dbReference type="PANTHER" id="PTHR43649:SF31">
    <property type="entry name" value="SN-GLYCEROL-3-PHOSPHATE-BINDING PERIPLASMIC PROTEIN UGPB"/>
    <property type="match status" value="1"/>
</dbReference>
<comment type="caution">
    <text evidence="6">The sequence shown here is derived from an EMBL/GenBank/DDBJ whole genome shotgun (WGS) entry which is preliminary data.</text>
</comment>
<keyword evidence="3" id="KW-0813">Transport</keyword>
<protein>
    <submittedName>
        <fullName evidence="6">Multiple sugar transport system substrate-binding protein</fullName>
    </submittedName>
</protein>
<evidence type="ECO:0000256" key="1">
    <source>
        <dbReference type="ARBA" id="ARBA00004196"/>
    </source>
</evidence>
<dbReference type="RefSeq" id="WP_100363216.1">
    <property type="nucleotide sequence ID" value="NZ_PGFF01000001.1"/>
</dbReference>
<comment type="subcellular location">
    <subcellularLocation>
        <location evidence="1">Cell envelope</location>
    </subcellularLocation>
</comment>
<accession>A0A2M9CFX1</accession>
<dbReference type="EMBL" id="PGFF01000001">
    <property type="protein sequence ID" value="PJJ70836.1"/>
    <property type="molecule type" value="Genomic_DNA"/>
</dbReference>
<evidence type="ECO:0000313" key="7">
    <source>
        <dbReference type="Proteomes" id="UP000228758"/>
    </source>
</evidence>
<dbReference type="OrthoDB" id="1650177at2"/>
<evidence type="ECO:0000256" key="2">
    <source>
        <dbReference type="ARBA" id="ARBA00008520"/>
    </source>
</evidence>
<evidence type="ECO:0000256" key="4">
    <source>
        <dbReference type="ARBA" id="ARBA00022729"/>
    </source>
</evidence>
<dbReference type="Gene3D" id="3.40.190.10">
    <property type="entry name" value="Periplasmic binding protein-like II"/>
    <property type="match status" value="1"/>
</dbReference>
<dbReference type="GO" id="GO:0030313">
    <property type="term" value="C:cell envelope"/>
    <property type="evidence" value="ECO:0007669"/>
    <property type="project" value="UniProtKB-SubCell"/>
</dbReference>
<feature type="signal peptide" evidence="5">
    <location>
        <begin position="1"/>
        <end position="22"/>
    </location>
</feature>
<keyword evidence="7" id="KW-1185">Reference proteome</keyword>